<evidence type="ECO:0000313" key="2">
    <source>
        <dbReference type="EMBL" id="KAF5356765.1"/>
    </source>
</evidence>
<protein>
    <submittedName>
        <fullName evidence="2">Uncharacterized protein</fullName>
    </submittedName>
</protein>
<sequence length="1238" mass="133629">MHGSGTRDSPIAIDDESEDENVITYGHRAYSFTPPDDLLLSPRPGTFLSTVSRPRLTAMPTQAQKEGSKQPRKRKHKGVAAPTQSLPAGLSVQHHQQNSVLPPVKQEIPVDGTKFNEHLKESKRQKKLRAKLERERLAQELRAKATGKQKAPNVNILSAGQDQRAQISTQYIPLQDENAPPAKRAKHSKSTAIMTHPLDRMPLASGPVPGPSEKPASQSAASTSYGIRLEAAQTFHLPDPSSVPPPTIAPLEPHYFGDHVPSLPPRPPVSQVPFDSYMDPASMMSSMQMQSQYGMEFDPLLPWLYMSMGAFPPPMSMNPIPMPSMPMQAAPTDQPLPHANPAPQKAASNTKSKAAKHKQKSETIQLPQRPSLPEKPFTIRAFIRGSEDWAQSVSYLPIGKPDLQFKHGIFPIIPSIMLPSSRSKLPSGPATDQSSYVPGILSTLVLENVPKQSCKISWVEKWCFGVTGTQPKQVLLGPRRALVEFREPGDAVKAWASRRLGTDGLGNRVSCGQAGEMQNMVAYWYRPDLEQEKGLLELWKHSKKMLPEITNVTVVKNENVVLRAVEAALDVIREKMEPKEREEGEVDECENGEGCVDRVMGININSLSQNWSAPDVKGEFRKLAERLGFRKKYENAASGGMNEDHLLVWEQQETARIDRARSIAYARHKRGEVIPRARKRKPEEDEEGELKEPKRKRARTAASEDILVRQSSAPMATASTSTAAASVQSNSQTTSYVSTSTSAAPPPALKAAKPAVSVAPRRDVEPANTPTVTSLPSKPYEPLPTTSNTDAPQSMLVSAFGGPVSAPRTTSKFTFSSIATSSASSTSTQWTSSVIKPPRGFGLSFAIPSPTSISSQSSGTQSSSKVAALPTPPLSVPLLATPLPLSQARGKKRAREDDSVGASTSRALPVLRPSELLIAVQQKQKKSDVKDSLGFAGAPELRPSTLLTVVKEKEKEEDLRASQTSESAKPVMGSPGAWDRTSHGGRSGGAAMVVDNLMTAPSFWRDGEASLANGLRVDGQALVSQTSPPLSTLAAPNTPPLAPAIPVSATPEPQVKLNPTASKPLAPGISLSLSQIGEKDIMSGPISSISSSDMVISPVSEKAMDFPLPATVTGVSAVSSQAPEDKMPLEPEQAMPALAISAVLSASTPIPSTIPVKALIPAPVNTISPKALAELTKMLTRPKEERQASLDKEFKATKDLMDQLMATTCKKQRKRITDLWKEKIRCASFLIGVASCVH</sequence>
<proteinExistence type="predicted"/>
<dbReference type="EMBL" id="JAACJO010000006">
    <property type="protein sequence ID" value="KAF5356765.1"/>
    <property type="molecule type" value="Genomic_DNA"/>
</dbReference>
<feature type="region of interest" description="Disordered" evidence="1">
    <location>
        <begin position="199"/>
        <end position="221"/>
    </location>
</feature>
<comment type="caution">
    <text evidence="2">The sequence shown here is derived from an EMBL/GenBank/DDBJ whole genome shotgun (WGS) entry which is preliminary data.</text>
</comment>
<feature type="region of interest" description="Disordered" evidence="1">
    <location>
        <begin position="673"/>
        <end position="789"/>
    </location>
</feature>
<dbReference type="OrthoDB" id="3067482at2759"/>
<evidence type="ECO:0000313" key="3">
    <source>
        <dbReference type="Proteomes" id="UP000559027"/>
    </source>
</evidence>
<accession>A0A8H5LGE9</accession>
<organism evidence="2 3">
    <name type="scientific">Leucocoprinus leucothites</name>
    <dbReference type="NCBI Taxonomy" id="201217"/>
    <lineage>
        <taxon>Eukaryota</taxon>
        <taxon>Fungi</taxon>
        <taxon>Dikarya</taxon>
        <taxon>Basidiomycota</taxon>
        <taxon>Agaricomycotina</taxon>
        <taxon>Agaricomycetes</taxon>
        <taxon>Agaricomycetidae</taxon>
        <taxon>Agaricales</taxon>
        <taxon>Agaricineae</taxon>
        <taxon>Agaricaceae</taxon>
        <taxon>Leucocoprinus</taxon>
    </lineage>
</organism>
<feature type="region of interest" description="Disordered" evidence="1">
    <location>
        <begin position="31"/>
        <end position="88"/>
    </location>
</feature>
<gene>
    <name evidence="2" type="ORF">D9756_006722</name>
</gene>
<evidence type="ECO:0000256" key="1">
    <source>
        <dbReference type="SAM" id="MobiDB-lite"/>
    </source>
</evidence>
<reference evidence="2 3" key="1">
    <citation type="journal article" date="2020" name="ISME J.">
        <title>Uncovering the hidden diversity of litter-decomposition mechanisms in mushroom-forming fungi.</title>
        <authorList>
            <person name="Floudas D."/>
            <person name="Bentzer J."/>
            <person name="Ahren D."/>
            <person name="Johansson T."/>
            <person name="Persson P."/>
            <person name="Tunlid A."/>
        </authorList>
    </citation>
    <scope>NUCLEOTIDE SEQUENCE [LARGE SCALE GENOMIC DNA]</scope>
    <source>
        <strain evidence="2 3">CBS 146.42</strain>
    </source>
</reference>
<feature type="compositionally biased region" description="Low complexity" evidence="1">
    <location>
        <begin position="710"/>
        <end position="759"/>
    </location>
</feature>
<dbReference type="Proteomes" id="UP000559027">
    <property type="component" value="Unassembled WGS sequence"/>
</dbReference>
<feature type="region of interest" description="Disordered" evidence="1">
    <location>
        <begin position="877"/>
        <end position="906"/>
    </location>
</feature>
<keyword evidence="3" id="KW-1185">Reference proteome</keyword>
<feature type="region of interest" description="Disordered" evidence="1">
    <location>
        <begin position="322"/>
        <end position="370"/>
    </location>
</feature>
<feature type="region of interest" description="Disordered" evidence="1">
    <location>
        <begin position="953"/>
        <end position="986"/>
    </location>
</feature>
<dbReference type="AlphaFoldDB" id="A0A8H5LGE9"/>
<name>A0A8H5LGE9_9AGAR</name>